<dbReference type="GO" id="GO:0006096">
    <property type="term" value="P:glycolytic process"/>
    <property type="evidence" value="ECO:0007669"/>
    <property type="project" value="UniProtKB-UniPathway"/>
</dbReference>
<evidence type="ECO:0000313" key="12">
    <source>
        <dbReference type="Proteomes" id="UP000030671"/>
    </source>
</evidence>
<evidence type="ECO:0000259" key="9">
    <source>
        <dbReference type="Pfam" id="PF00349"/>
    </source>
</evidence>
<comment type="pathway">
    <text evidence="1">Carbohydrate degradation; glycolysis; D-glyceraldehyde 3-phosphate and glycerone phosphate from D-glucose: step 1/4.</text>
</comment>
<evidence type="ECO:0000256" key="5">
    <source>
        <dbReference type="ARBA" id="ARBA00022777"/>
    </source>
</evidence>
<dbReference type="InParanoid" id="W4KGR5"/>
<dbReference type="Proteomes" id="UP000030671">
    <property type="component" value="Unassembled WGS sequence"/>
</dbReference>
<dbReference type="Gene3D" id="3.40.367.20">
    <property type="match status" value="1"/>
</dbReference>
<accession>W4KGR5</accession>
<dbReference type="GO" id="GO:0008865">
    <property type="term" value="F:fructokinase activity"/>
    <property type="evidence" value="ECO:0007669"/>
    <property type="project" value="TreeGrafter"/>
</dbReference>
<evidence type="ECO:0000256" key="3">
    <source>
        <dbReference type="ARBA" id="ARBA00022679"/>
    </source>
</evidence>
<proteinExistence type="inferred from homology"/>
<evidence type="ECO:0000259" key="10">
    <source>
        <dbReference type="Pfam" id="PF03727"/>
    </source>
</evidence>
<evidence type="ECO:0000256" key="8">
    <source>
        <dbReference type="RuleBase" id="RU362007"/>
    </source>
</evidence>
<dbReference type="UniPathway" id="UPA00109">
    <property type="reaction ID" value="UER00180"/>
</dbReference>
<dbReference type="Pfam" id="PF00349">
    <property type="entry name" value="Hexokinase_1"/>
    <property type="match status" value="1"/>
</dbReference>
<dbReference type="HOGENOM" id="CLU_014393_5_0_1"/>
<dbReference type="AlphaFoldDB" id="W4KGR5"/>
<dbReference type="RefSeq" id="XP_009544169.1">
    <property type="nucleotide sequence ID" value="XM_009545874.1"/>
</dbReference>
<dbReference type="GeneID" id="20667579"/>
<dbReference type="InterPro" id="IPR043129">
    <property type="entry name" value="ATPase_NBD"/>
</dbReference>
<evidence type="ECO:0000256" key="2">
    <source>
        <dbReference type="ARBA" id="ARBA00009225"/>
    </source>
</evidence>
<dbReference type="PRINTS" id="PR00475">
    <property type="entry name" value="HEXOKINASE"/>
</dbReference>
<feature type="domain" description="Hexokinase C-terminal" evidence="10">
    <location>
        <begin position="223"/>
        <end position="349"/>
    </location>
</feature>
<dbReference type="EC" id="2.7.1.-" evidence="8"/>
<gene>
    <name evidence="11" type="ORF">HETIRDRAFT_155537</name>
</gene>
<dbReference type="EMBL" id="KI925456">
    <property type="protein sequence ID" value="ETW84505.1"/>
    <property type="molecule type" value="Genomic_DNA"/>
</dbReference>
<dbReference type="PANTHER" id="PTHR19443">
    <property type="entry name" value="HEXOKINASE"/>
    <property type="match status" value="1"/>
</dbReference>
<feature type="domain" description="Hexokinase N-terminal" evidence="9">
    <location>
        <begin position="19"/>
        <end position="216"/>
    </location>
</feature>
<dbReference type="Gene3D" id="3.30.420.40">
    <property type="match status" value="1"/>
</dbReference>
<evidence type="ECO:0000256" key="1">
    <source>
        <dbReference type="ARBA" id="ARBA00004888"/>
    </source>
</evidence>
<protein>
    <recommendedName>
        <fullName evidence="8">Phosphotransferase</fullName>
        <ecNumber evidence="8">2.7.1.-</ecNumber>
    </recommendedName>
</protein>
<comment type="similarity">
    <text evidence="2 8">Belongs to the hexokinase family.</text>
</comment>
<dbReference type="GO" id="GO:0005536">
    <property type="term" value="F:D-glucose binding"/>
    <property type="evidence" value="ECO:0007669"/>
    <property type="project" value="InterPro"/>
</dbReference>
<organism evidence="11 12">
    <name type="scientific">Heterobasidion irregulare (strain TC 32-1)</name>
    <dbReference type="NCBI Taxonomy" id="747525"/>
    <lineage>
        <taxon>Eukaryota</taxon>
        <taxon>Fungi</taxon>
        <taxon>Dikarya</taxon>
        <taxon>Basidiomycota</taxon>
        <taxon>Agaricomycotina</taxon>
        <taxon>Agaricomycetes</taxon>
        <taxon>Russulales</taxon>
        <taxon>Bondarzewiaceae</taxon>
        <taxon>Heterobasidion</taxon>
        <taxon>Heterobasidion annosum species complex</taxon>
    </lineage>
</organism>
<dbReference type="InterPro" id="IPR001312">
    <property type="entry name" value="Hexokinase"/>
</dbReference>
<reference evidence="11 12" key="1">
    <citation type="journal article" date="2012" name="New Phytol.">
        <title>Insight into trade-off between wood decay and parasitism from the genome of a fungal forest pathogen.</title>
        <authorList>
            <person name="Olson A."/>
            <person name="Aerts A."/>
            <person name="Asiegbu F."/>
            <person name="Belbahri L."/>
            <person name="Bouzid O."/>
            <person name="Broberg A."/>
            <person name="Canback B."/>
            <person name="Coutinho P.M."/>
            <person name="Cullen D."/>
            <person name="Dalman K."/>
            <person name="Deflorio G."/>
            <person name="van Diepen L.T."/>
            <person name="Dunand C."/>
            <person name="Duplessis S."/>
            <person name="Durling M."/>
            <person name="Gonthier P."/>
            <person name="Grimwood J."/>
            <person name="Fossdal C.G."/>
            <person name="Hansson D."/>
            <person name="Henrissat B."/>
            <person name="Hietala A."/>
            <person name="Himmelstrand K."/>
            <person name="Hoffmeister D."/>
            <person name="Hogberg N."/>
            <person name="James T.Y."/>
            <person name="Karlsson M."/>
            <person name="Kohler A."/>
            <person name="Kues U."/>
            <person name="Lee Y.H."/>
            <person name="Lin Y.C."/>
            <person name="Lind M."/>
            <person name="Lindquist E."/>
            <person name="Lombard V."/>
            <person name="Lucas S."/>
            <person name="Lunden K."/>
            <person name="Morin E."/>
            <person name="Murat C."/>
            <person name="Park J."/>
            <person name="Raffaello T."/>
            <person name="Rouze P."/>
            <person name="Salamov A."/>
            <person name="Schmutz J."/>
            <person name="Solheim H."/>
            <person name="Stahlberg J."/>
            <person name="Velez H."/>
            <person name="de Vries R.P."/>
            <person name="Wiebenga A."/>
            <person name="Woodward S."/>
            <person name="Yakovlev I."/>
            <person name="Garbelotto M."/>
            <person name="Martin F."/>
            <person name="Grigoriev I.V."/>
            <person name="Stenlid J."/>
        </authorList>
    </citation>
    <scope>NUCLEOTIDE SEQUENCE [LARGE SCALE GENOMIC DNA]</scope>
    <source>
        <strain evidence="11 12">TC 32-1</strain>
    </source>
</reference>
<dbReference type="PANTHER" id="PTHR19443:SF30">
    <property type="entry name" value="GLUCOKINASE-1-RELATED"/>
    <property type="match status" value="1"/>
</dbReference>
<feature type="domain" description="Hexokinase C-terminal" evidence="10">
    <location>
        <begin position="401"/>
        <end position="530"/>
    </location>
</feature>
<dbReference type="GO" id="GO:0004340">
    <property type="term" value="F:glucokinase activity"/>
    <property type="evidence" value="ECO:0007669"/>
    <property type="project" value="TreeGrafter"/>
</dbReference>
<keyword evidence="5 8" id="KW-0418">Kinase</keyword>
<dbReference type="InterPro" id="IPR022672">
    <property type="entry name" value="Hexokinase_N"/>
</dbReference>
<dbReference type="PROSITE" id="PS51748">
    <property type="entry name" value="HEXOKINASE_2"/>
    <property type="match status" value="1"/>
</dbReference>
<dbReference type="GO" id="GO:0005524">
    <property type="term" value="F:ATP binding"/>
    <property type="evidence" value="ECO:0007669"/>
    <property type="project" value="UniProtKB-UniRule"/>
</dbReference>
<dbReference type="OrthoDB" id="419537at2759"/>
<dbReference type="GO" id="GO:0001678">
    <property type="term" value="P:intracellular glucose homeostasis"/>
    <property type="evidence" value="ECO:0007669"/>
    <property type="project" value="InterPro"/>
</dbReference>
<dbReference type="GO" id="GO:0005829">
    <property type="term" value="C:cytosol"/>
    <property type="evidence" value="ECO:0007669"/>
    <property type="project" value="TreeGrafter"/>
</dbReference>
<dbReference type="GO" id="GO:0005739">
    <property type="term" value="C:mitochondrion"/>
    <property type="evidence" value="ECO:0007669"/>
    <property type="project" value="TreeGrafter"/>
</dbReference>
<evidence type="ECO:0000256" key="7">
    <source>
        <dbReference type="ARBA" id="ARBA00023152"/>
    </source>
</evidence>
<dbReference type="Pfam" id="PF03727">
    <property type="entry name" value="Hexokinase_2"/>
    <property type="match status" value="2"/>
</dbReference>
<evidence type="ECO:0000256" key="6">
    <source>
        <dbReference type="ARBA" id="ARBA00022840"/>
    </source>
</evidence>
<evidence type="ECO:0000313" key="11">
    <source>
        <dbReference type="EMBL" id="ETW84505.1"/>
    </source>
</evidence>
<dbReference type="GO" id="GO:0006006">
    <property type="term" value="P:glucose metabolic process"/>
    <property type="evidence" value="ECO:0007669"/>
    <property type="project" value="TreeGrafter"/>
</dbReference>
<keyword evidence="4 8" id="KW-0547">Nucleotide-binding</keyword>
<dbReference type="KEGG" id="hir:HETIRDRAFT_155537"/>
<sequence length="540" mass="58151">MPSISALSRTRPENIKHILDDIEDQFHLDEAALKTITSQYLSDVNLGLGDPTFVTGVPDGTETGTFLALDLGGTNLRVCQVELHGDKTFSLRQQKYRVSEALKTGEATVLFDYLADSVDAFLTSSPPASPTNPPVPGELYEDPPALPLGLTFSFPVEQTALDQGYLLTWTKGFAAKNAIGKDVVKLLQDAFDRKHLHVQCVAIVNDTVGALLSRAYTAGGCTLGCIFGTGTNGAYVEKVANITKLKNNPVVAKGGVMIVNTEWGAFNNTRTTLPTTPFDNKLDRESINPRYQAFEKFVSGMYLGEVTRNILLSLIDASPKPILFGGIASKLMNTHYGFDTEFMSLVEGAWESEIHLNGNSASAGPELPDSEKSTTKDVKPIDDDALLDFSVPLVAASLSSHTLHRLQRVRTVLVSKLGYEPAQVTLRDAAVVHWACAIVARRAARMSGCVVAASVKQMGYVPEPGSGVQTKDEGRISVGVDGSLIEHYPRFQDHLRESLRLLVGEQVEQRVEIGMAKDGSGVGAALCALVATKLKKSGSS</sequence>
<keyword evidence="3 8" id="KW-0808">Transferase</keyword>
<dbReference type="InterPro" id="IPR022673">
    <property type="entry name" value="Hexokinase_C"/>
</dbReference>
<dbReference type="FunFam" id="3.30.420.40:FF:000034">
    <property type="entry name" value="Phosphotransferase"/>
    <property type="match status" value="1"/>
</dbReference>
<keyword evidence="7 8" id="KW-0324">Glycolysis</keyword>
<keyword evidence="6 8" id="KW-0067">ATP-binding</keyword>
<evidence type="ECO:0000256" key="4">
    <source>
        <dbReference type="ARBA" id="ARBA00022741"/>
    </source>
</evidence>
<dbReference type="STRING" id="747525.W4KGR5"/>
<name>W4KGR5_HETIT</name>
<dbReference type="eggNOG" id="KOG1369">
    <property type="taxonomic scope" value="Eukaryota"/>
</dbReference>
<dbReference type="SUPFAM" id="SSF53067">
    <property type="entry name" value="Actin-like ATPase domain"/>
    <property type="match status" value="3"/>
</dbReference>
<keyword evidence="12" id="KW-1185">Reference proteome</keyword>